<dbReference type="GO" id="GO:0005634">
    <property type="term" value="C:nucleus"/>
    <property type="evidence" value="ECO:0007669"/>
    <property type="project" value="TreeGrafter"/>
</dbReference>
<feature type="domain" description="Helicase C-terminal" evidence="11">
    <location>
        <begin position="925"/>
        <end position="1088"/>
    </location>
</feature>
<evidence type="ECO:0000256" key="6">
    <source>
        <dbReference type="ARBA" id="ARBA00022806"/>
    </source>
</evidence>
<dbReference type="PANTHER" id="PTHR45626">
    <property type="entry name" value="TRANSCRIPTION TERMINATION FACTOR 2-RELATED"/>
    <property type="match status" value="1"/>
</dbReference>
<keyword evidence="7" id="KW-0862">Zinc</keyword>
<dbReference type="OrthoDB" id="448448at2759"/>
<dbReference type="InterPro" id="IPR014001">
    <property type="entry name" value="Helicase_ATP-bd"/>
</dbReference>
<dbReference type="Pfam" id="PF00271">
    <property type="entry name" value="Helicase_C"/>
    <property type="match status" value="1"/>
</dbReference>
<dbReference type="InterPro" id="IPR013083">
    <property type="entry name" value="Znf_RING/FYVE/PHD"/>
</dbReference>
<dbReference type="EMBL" id="JAGPXF010000001">
    <property type="protein sequence ID" value="KAH7263066.1"/>
    <property type="molecule type" value="Genomic_DNA"/>
</dbReference>
<keyword evidence="2" id="KW-0479">Metal-binding</keyword>
<feature type="region of interest" description="Disordered" evidence="9">
    <location>
        <begin position="1"/>
        <end position="26"/>
    </location>
</feature>
<keyword evidence="13" id="KW-1185">Reference proteome</keyword>
<evidence type="ECO:0000256" key="5">
    <source>
        <dbReference type="ARBA" id="ARBA00022801"/>
    </source>
</evidence>
<protein>
    <submittedName>
        <fullName evidence="12">P-loop containing nucleoside triphosphate hydrolase protein</fullName>
    </submittedName>
</protein>
<feature type="domain" description="Helicase ATP-binding" evidence="10">
    <location>
        <begin position="371"/>
        <end position="565"/>
    </location>
</feature>
<evidence type="ECO:0000256" key="9">
    <source>
        <dbReference type="SAM" id="MobiDB-lite"/>
    </source>
</evidence>
<evidence type="ECO:0000256" key="3">
    <source>
        <dbReference type="ARBA" id="ARBA00022741"/>
    </source>
</evidence>
<dbReference type="InterPro" id="IPR049730">
    <property type="entry name" value="SNF2/RAD54-like_C"/>
</dbReference>
<feature type="compositionally biased region" description="Acidic residues" evidence="9">
    <location>
        <begin position="119"/>
        <end position="144"/>
    </location>
</feature>
<dbReference type="PROSITE" id="PS00518">
    <property type="entry name" value="ZF_RING_1"/>
    <property type="match status" value="1"/>
</dbReference>
<evidence type="ECO:0000256" key="7">
    <source>
        <dbReference type="ARBA" id="ARBA00022833"/>
    </source>
</evidence>
<dbReference type="Gene3D" id="3.30.40.10">
    <property type="entry name" value="Zinc/RING finger domain, C3HC4 (zinc finger)"/>
    <property type="match status" value="1"/>
</dbReference>
<dbReference type="CDD" id="cd18008">
    <property type="entry name" value="DEXDc_SHPRH-like"/>
    <property type="match status" value="1"/>
</dbReference>
<accession>A0A8K0WHE9</accession>
<dbReference type="InterPro" id="IPR027417">
    <property type="entry name" value="P-loop_NTPase"/>
</dbReference>
<organism evidence="12 13">
    <name type="scientific">Fusarium tricinctum</name>
    <dbReference type="NCBI Taxonomy" id="61284"/>
    <lineage>
        <taxon>Eukaryota</taxon>
        <taxon>Fungi</taxon>
        <taxon>Dikarya</taxon>
        <taxon>Ascomycota</taxon>
        <taxon>Pezizomycotina</taxon>
        <taxon>Sordariomycetes</taxon>
        <taxon>Hypocreomycetidae</taxon>
        <taxon>Hypocreales</taxon>
        <taxon>Nectriaceae</taxon>
        <taxon>Fusarium</taxon>
        <taxon>Fusarium tricinctum species complex</taxon>
    </lineage>
</organism>
<keyword evidence="5 12" id="KW-0378">Hydrolase</keyword>
<dbReference type="InterPro" id="IPR001650">
    <property type="entry name" value="Helicase_C-like"/>
</dbReference>
<gene>
    <name evidence="12" type="ORF">BKA59DRAFT_506085</name>
</gene>
<evidence type="ECO:0000259" key="10">
    <source>
        <dbReference type="PROSITE" id="PS51192"/>
    </source>
</evidence>
<keyword evidence="8" id="KW-0067">ATP-binding</keyword>
<feature type="region of interest" description="Disordered" evidence="9">
    <location>
        <begin position="40"/>
        <end position="154"/>
    </location>
</feature>
<dbReference type="SMART" id="SM00490">
    <property type="entry name" value="HELICc"/>
    <property type="match status" value="1"/>
</dbReference>
<dbReference type="GO" id="GO:0008094">
    <property type="term" value="F:ATP-dependent activity, acting on DNA"/>
    <property type="evidence" value="ECO:0007669"/>
    <property type="project" value="TreeGrafter"/>
</dbReference>
<comment type="similarity">
    <text evidence="1">Belongs to the SNF2/RAD54 helicase family.</text>
</comment>
<dbReference type="GO" id="GO:0008270">
    <property type="term" value="F:zinc ion binding"/>
    <property type="evidence" value="ECO:0007669"/>
    <property type="project" value="UniProtKB-KW"/>
</dbReference>
<feature type="compositionally biased region" description="Acidic residues" evidence="9">
    <location>
        <begin position="669"/>
        <end position="681"/>
    </location>
</feature>
<evidence type="ECO:0000256" key="8">
    <source>
        <dbReference type="ARBA" id="ARBA00022840"/>
    </source>
</evidence>
<dbReference type="GO" id="GO:0016787">
    <property type="term" value="F:hydrolase activity"/>
    <property type="evidence" value="ECO:0007669"/>
    <property type="project" value="UniProtKB-KW"/>
</dbReference>
<feature type="region of interest" description="Disordered" evidence="9">
    <location>
        <begin position="239"/>
        <end position="292"/>
    </location>
</feature>
<dbReference type="SMART" id="SM00487">
    <property type="entry name" value="DEXDc"/>
    <property type="match status" value="1"/>
</dbReference>
<dbReference type="Gene3D" id="3.40.50.300">
    <property type="entry name" value="P-loop containing nucleotide triphosphate hydrolases"/>
    <property type="match status" value="1"/>
</dbReference>
<dbReference type="SUPFAM" id="SSF57850">
    <property type="entry name" value="RING/U-box"/>
    <property type="match status" value="1"/>
</dbReference>
<dbReference type="InterPro" id="IPR017907">
    <property type="entry name" value="Znf_RING_CS"/>
</dbReference>
<evidence type="ECO:0000313" key="12">
    <source>
        <dbReference type="EMBL" id="KAH7263066.1"/>
    </source>
</evidence>
<evidence type="ECO:0000256" key="2">
    <source>
        <dbReference type="ARBA" id="ARBA00022723"/>
    </source>
</evidence>
<dbReference type="PROSITE" id="PS51194">
    <property type="entry name" value="HELICASE_CTER"/>
    <property type="match status" value="1"/>
</dbReference>
<dbReference type="GO" id="GO:0005524">
    <property type="term" value="F:ATP binding"/>
    <property type="evidence" value="ECO:0007669"/>
    <property type="project" value="UniProtKB-KW"/>
</dbReference>
<dbReference type="SUPFAM" id="SSF52540">
    <property type="entry name" value="P-loop containing nucleoside triphosphate hydrolases"/>
    <property type="match status" value="2"/>
</dbReference>
<feature type="region of interest" description="Disordered" evidence="9">
    <location>
        <begin position="646"/>
        <end position="681"/>
    </location>
</feature>
<feature type="compositionally biased region" description="Acidic residues" evidence="9">
    <location>
        <begin position="646"/>
        <end position="661"/>
    </location>
</feature>
<dbReference type="InterPro" id="IPR038718">
    <property type="entry name" value="SNF2-like_sf"/>
</dbReference>
<dbReference type="PANTHER" id="PTHR45626:SF17">
    <property type="entry name" value="HELICASE-LIKE TRANSCRIPTION FACTOR"/>
    <property type="match status" value="1"/>
</dbReference>
<comment type="caution">
    <text evidence="12">The sequence shown here is derived from an EMBL/GenBank/DDBJ whole genome shotgun (WGS) entry which is preliminary data.</text>
</comment>
<feature type="compositionally biased region" description="Basic and acidic residues" evidence="9">
    <location>
        <begin position="88"/>
        <end position="99"/>
    </location>
</feature>
<dbReference type="InterPro" id="IPR000330">
    <property type="entry name" value="SNF2_N"/>
</dbReference>
<dbReference type="GO" id="GO:0006281">
    <property type="term" value="P:DNA repair"/>
    <property type="evidence" value="ECO:0007669"/>
    <property type="project" value="TreeGrafter"/>
</dbReference>
<feature type="compositionally biased region" description="Basic and acidic residues" evidence="9">
    <location>
        <begin position="246"/>
        <end position="260"/>
    </location>
</feature>
<keyword evidence="4" id="KW-0863">Zinc-finger</keyword>
<name>A0A8K0WHE9_9HYPO</name>
<keyword evidence="3" id="KW-0547">Nucleotide-binding</keyword>
<proteinExistence type="inferred from homology"/>
<dbReference type="InterPro" id="IPR050628">
    <property type="entry name" value="SNF2_RAD54_helicase_TF"/>
</dbReference>
<dbReference type="AlphaFoldDB" id="A0A8K0WHE9"/>
<evidence type="ECO:0000313" key="13">
    <source>
        <dbReference type="Proteomes" id="UP000813427"/>
    </source>
</evidence>
<evidence type="ECO:0000256" key="1">
    <source>
        <dbReference type="ARBA" id="ARBA00007025"/>
    </source>
</evidence>
<dbReference type="Gene3D" id="3.40.50.10810">
    <property type="entry name" value="Tandem AAA-ATPase domain"/>
    <property type="match status" value="1"/>
</dbReference>
<dbReference type="CDD" id="cd18793">
    <property type="entry name" value="SF2_C_SNF"/>
    <property type="match status" value="1"/>
</dbReference>
<evidence type="ECO:0000256" key="4">
    <source>
        <dbReference type="ARBA" id="ARBA00022771"/>
    </source>
</evidence>
<dbReference type="Pfam" id="PF00176">
    <property type="entry name" value="SNF2-rel_dom"/>
    <property type="match status" value="1"/>
</dbReference>
<sequence>MDATTPPIDGPDSLGKNTIQTPDGGSIKIEEVLLPKCASMGINGDQDTEMEGSTDIVCESDKERSAAAPSMSSAEPTKPIPTTQVKQECADDVLKKPIKQEVSPEITAKDFQDQIAVEVDSEVEDDPDFSPEDQSESDDSDDVDAKEKRHKSKIRAKESFKVSSILEALTNERNGLIVREVMGEILSNDERQKLKEVKIKIENIQQSISANSTSEASEIKPKVKRFLAKTAREYWQHVAEGETQEDDKKRKFSNDKEHPMKSRKTQARSHPGGALDSLQPSKPTEHGDSEPATNTIKATTHAAQFEQIMAGIPEEFDTRRTATQAKDMKSAPKSFGYKKVKAINGRWLLKGMTTPLMSYQLVASSWMIMREAKGLHPPGGLLADDMGLGKTITCIATIVGHPPDEEDIAEFCKATLIIADGPQAAKQLYSQVEQHGTKKLADFTEVYTKTGRRRDWWERRRVIIATYYDLLAQFPSKKVYKELKGKWAGDEVGFRMALRGKLGPIFRTNYYRIILDEAHAIKNHESSTTRACWELQAKYKWVVSGTPLSNSVMEFYPYLKFIGSHFAYSRKIFSDQYVKSEDSVKNFEALASMIMYRRKQDDMFLGERLVNLPMAHSHDLWVPLLGWEAILNKVVDDCFKAELLEKEEEDTEEDESNDLDDESNKYDVNDDQGQDADGDEDDIQMEDVGTIVDAQTAFKLQTSRLTRLRQLSSHPFNLEPFLREKDREAEIQLALDKFRAEMSETTANTDQQELDMAIGSQYSLGLKQLEENTQGLFGGIGDMEKMLTLAINEQKSQEITCRLCDQENPPVEPTRSSNCEHVYCRRCLQLAVHGYKRMKKSSQSPEPLECRDPGCSAELGIGDMVETPEYVEKAVKTLKDYKEPGQDTIGTRWAGGPKKCTSFFHATCGRNDIDYSSAKMPLGAKVKAAMSVILSWQKEAPEDKIILFVEFTRTAKVLGCVIKALGINFVYYNQMANPKQKDAALKTFKNSAKCKILVTSMRCGGQSLNLQVANRAIILDIWFNKTVEDQAFKRVYRFGQKKETYLVRIMANGSIDERVSSLQEAKEAIIATALQDDGHIPKFSNKMQLEMLFSTKDTESLIRDMSKAVREQREQQKMMDKGPSRK</sequence>
<reference evidence="12" key="1">
    <citation type="journal article" date="2021" name="Nat. Commun.">
        <title>Genetic determinants of endophytism in the Arabidopsis root mycobiome.</title>
        <authorList>
            <person name="Mesny F."/>
            <person name="Miyauchi S."/>
            <person name="Thiergart T."/>
            <person name="Pickel B."/>
            <person name="Atanasova L."/>
            <person name="Karlsson M."/>
            <person name="Huettel B."/>
            <person name="Barry K.W."/>
            <person name="Haridas S."/>
            <person name="Chen C."/>
            <person name="Bauer D."/>
            <person name="Andreopoulos W."/>
            <person name="Pangilinan J."/>
            <person name="LaButti K."/>
            <person name="Riley R."/>
            <person name="Lipzen A."/>
            <person name="Clum A."/>
            <person name="Drula E."/>
            <person name="Henrissat B."/>
            <person name="Kohler A."/>
            <person name="Grigoriev I.V."/>
            <person name="Martin F.M."/>
            <person name="Hacquard S."/>
        </authorList>
    </citation>
    <scope>NUCLEOTIDE SEQUENCE</scope>
    <source>
        <strain evidence="12">MPI-SDFR-AT-0068</strain>
    </source>
</reference>
<keyword evidence="6" id="KW-0347">Helicase</keyword>
<dbReference type="PROSITE" id="PS51192">
    <property type="entry name" value="HELICASE_ATP_BIND_1"/>
    <property type="match status" value="1"/>
</dbReference>
<dbReference type="Proteomes" id="UP000813427">
    <property type="component" value="Unassembled WGS sequence"/>
</dbReference>
<dbReference type="GO" id="GO:0004386">
    <property type="term" value="F:helicase activity"/>
    <property type="evidence" value="ECO:0007669"/>
    <property type="project" value="UniProtKB-KW"/>
</dbReference>
<evidence type="ECO:0000259" key="11">
    <source>
        <dbReference type="PROSITE" id="PS51194"/>
    </source>
</evidence>